<dbReference type="Proteomes" id="UP001156102">
    <property type="component" value="Unassembled WGS sequence"/>
</dbReference>
<dbReference type="Gene3D" id="1.10.10.10">
    <property type="entry name" value="Winged helix-like DNA-binding domain superfamily/Winged helix DNA-binding domain"/>
    <property type="match status" value="1"/>
</dbReference>
<dbReference type="RefSeq" id="WP_254758246.1">
    <property type="nucleotide sequence ID" value="NZ_JANCLT010000003.1"/>
</dbReference>
<accession>A0AA41X407</accession>
<dbReference type="InterPro" id="IPR036388">
    <property type="entry name" value="WH-like_DNA-bd_sf"/>
</dbReference>
<comment type="caution">
    <text evidence="2">The sequence shown here is derived from an EMBL/GenBank/DDBJ whole genome shotgun (WGS) entry which is preliminary data.</text>
</comment>
<evidence type="ECO:0000313" key="2">
    <source>
        <dbReference type="EMBL" id="MCP8968332.1"/>
    </source>
</evidence>
<dbReference type="EMBL" id="JANCLT010000003">
    <property type="protein sequence ID" value="MCP8968332.1"/>
    <property type="molecule type" value="Genomic_DNA"/>
</dbReference>
<gene>
    <name evidence="2" type="ORF">NK662_07225</name>
</gene>
<name>A0AA41X407_9BACI</name>
<reference evidence="2" key="1">
    <citation type="submission" date="2022-07" db="EMBL/GenBank/DDBJ databases">
        <authorList>
            <person name="Li W.-J."/>
            <person name="Deng Q.-Q."/>
        </authorList>
    </citation>
    <scope>NUCLEOTIDE SEQUENCE</scope>
    <source>
        <strain evidence="2">SYSU M60031</strain>
    </source>
</reference>
<dbReference type="SUPFAM" id="SSF46785">
    <property type="entry name" value="Winged helix' DNA-binding domain"/>
    <property type="match status" value="1"/>
</dbReference>
<dbReference type="InterPro" id="IPR005149">
    <property type="entry name" value="Tscrpt_reg_PadR_N"/>
</dbReference>
<organism evidence="2 3">
    <name type="scientific">Ectobacillus ponti</name>
    <dbReference type="NCBI Taxonomy" id="2961894"/>
    <lineage>
        <taxon>Bacteria</taxon>
        <taxon>Bacillati</taxon>
        <taxon>Bacillota</taxon>
        <taxon>Bacilli</taxon>
        <taxon>Bacillales</taxon>
        <taxon>Bacillaceae</taxon>
        <taxon>Ectobacillus</taxon>
    </lineage>
</organism>
<proteinExistence type="predicted"/>
<dbReference type="AlphaFoldDB" id="A0AA41X407"/>
<evidence type="ECO:0000259" key="1">
    <source>
        <dbReference type="Pfam" id="PF03551"/>
    </source>
</evidence>
<dbReference type="PANTHER" id="PTHR43252">
    <property type="entry name" value="TRANSCRIPTIONAL REGULATOR YQJI"/>
    <property type="match status" value="1"/>
</dbReference>
<dbReference type="Pfam" id="PF03551">
    <property type="entry name" value="PadR"/>
    <property type="match status" value="1"/>
</dbReference>
<feature type="domain" description="Transcription regulator PadR N-terminal" evidence="1">
    <location>
        <begin position="7"/>
        <end position="83"/>
    </location>
</feature>
<sequence length="191" mass="22262">MSIRLVILGLLMEGAKHPYEIHQIMEQRQMKHYIKLAKGSLYYAFEKLEEQGRIEVVDVVRDTNRPDRTIYQITAAGQAEFHELLLEHLLQHEHRHRPIYAALAFAEYGKQEEISAKLAERLGETKLLLERMRKLYEQLQPKETAARMYVIVRVIQHLQTEVNWLVRLHADAEAGRLNQAGLPVLEQFEGG</sequence>
<dbReference type="InterPro" id="IPR036390">
    <property type="entry name" value="WH_DNA-bd_sf"/>
</dbReference>
<evidence type="ECO:0000313" key="3">
    <source>
        <dbReference type="Proteomes" id="UP001156102"/>
    </source>
</evidence>
<keyword evidence="3" id="KW-1185">Reference proteome</keyword>
<dbReference type="PANTHER" id="PTHR43252:SF7">
    <property type="entry name" value="TRANSCRIPTIONAL REGULATOR YQJI"/>
    <property type="match status" value="1"/>
</dbReference>
<protein>
    <submittedName>
        <fullName evidence="2">PadR family transcriptional regulator</fullName>
    </submittedName>
</protein>